<sequence>MDHSDGQEHVVGGQPSSRDTVVVTIKVAFTEEPKWTTVMAKNMRQVVDRAMETLVDTPKQEECKLNLRLIGFEAKEGEIEKEFV</sequence>
<name>A0ABP0UBL2_9BRYO</name>
<gene>
    <name evidence="1" type="ORF">CSSPTR1EN2_LOCUS13713</name>
</gene>
<keyword evidence="2" id="KW-1185">Reference proteome</keyword>
<accession>A0ABP0UBL2</accession>
<reference evidence="1" key="1">
    <citation type="submission" date="2024-02" db="EMBL/GenBank/DDBJ databases">
        <authorList>
            <consortium name="ELIXIR-Norway"/>
            <consortium name="Elixir Norway"/>
        </authorList>
    </citation>
    <scope>NUCLEOTIDE SEQUENCE</scope>
</reference>
<dbReference type="Proteomes" id="UP001497512">
    <property type="component" value="Chromosome 2"/>
</dbReference>
<organism evidence="1 2">
    <name type="scientific">Sphagnum troendelagicum</name>
    <dbReference type="NCBI Taxonomy" id="128251"/>
    <lineage>
        <taxon>Eukaryota</taxon>
        <taxon>Viridiplantae</taxon>
        <taxon>Streptophyta</taxon>
        <taxon>Embryophyta</taxon>
        <taxon>Bryophyta</taxon>
        <taxon>Sphagnophytina</taxon>
        <taxon>Sphagnopsida</taxon>
        <taxon>Sphagnales</taxon>
        <taxon>Sphagnaceae</taxon>
        <taxon>Sphagnum</taxon>
    </lineage>
</organism>
<evidence type="ECO:0000313" key="2">
    <source>
        <dbReference type="Proteomes" id="UP001497512"/>
    </source>
</evidence>
<dbReference type="EMBL" id="OZ019894">
    <property type="protein sequence ID" value="CAK9216923.1"/>
    <property type="molecule type" value="Genomic_DNA"/>
</dbReference>
<evidence type="ECO:0000313" key="1">
    <source>
        <dbReference type="EMBL" id="CAK9216923.1"/>
    </source>
</evidence>
<proteinExistence type="predicted"/>
<protein>
    <submittedName>
        <fullName evidence="1">Uncharacterized protein</fullName>
    </submittedName>
</protein>